<organism evidence="10 11">
    <name type="scientific">Bos taurus</name>
    <name type="common">Bovine</name>
    <dbReference type="NCBI Taxonomy" id="9913"/>
    <lineage>
        <taxon>Eukaryota</taxon>
        <taxon>Metazoa</taxon>
        <taxon>Chordata</taxon>
        <taxon>Craniata</taxon>
        <taxon>Vertebrata</taxon>
        <taxon>Euteleostomi</taxon>
        <taxon>Mammalia</taxon>
        <taxon>Eutheria</taxon>
        <taxon>Laurasiatheria</taxon>
        <taxon>Artiodactyla</taxon>
        <taxon>Ruminantia</taxon>
        <taxon>Pecora</taxon>
        <taxon>Bovidae</taxon>
        <taxon>Bovinae</taxon>
        <taxon>Bos</taxon>
    </lineage>
</organism>
<dbReference type="PANTHER" id="PTHR12174">
    <property type="entry name" value="SIGNAL PEPTIDE PEPTIDASE"/>
    <property type="match status" value="1"/>
</dbReference>
<evidence type="ECO:0000256" key="2">
    <source>
        <dbReference type="ARBA" id="ARBA00004366"/>
    </source>
</evidence>
<proteinExistence type="inferred from homology"/>
<feature type="transmembrane region" description="Helical" evidence="9">
    <location>
        <begin position="302"/>
        <end position="319"/>
    </location>
</feature>
<feature type="transmembrane region" description="Helical" evidence="9">
    <location>
        <begin position="426"/>
        <end position="449"/>
    </location>
</feature>
<protein>
    <submittedName>
        <fullName evidence="10">Signal peptide peptidase like 2B</fullName>
    </submittedName>
</protein>
<reference evidence="10" key="2">
    <citation type="submission" date="2025-08" db="UniProtKB">
        <authorList>
            <consortium name="Ensembl"/>
        </authorList>
    </citation>
    <scope>IDENTIFICATION</scope>
    <source>
        <strain evidence="10">Hereford</strain>
    </source>
</reference>
<dbReference type="Ensembl" id="ENSBTAT00000131083.1">
    <property type="protein sequence ID" value="ENSBTAP00000100934.1"/>
    <property type="gene ID" value="ENSBTAG00000004524.7"/>
</dbReference>
<reference evidence="10" key="3">
    <citation type="submission" date="2025-09" db="UniProtKB">
        <authorList>
            <consortium name="Ensembl"/>
        </authorList>
    </citation>
    <scope>IDENTIFICATION</scope>
    <source>
        <strain evidence="10">Hereford</strain>
    </source>
</reference>
<evidence type="ECO:0000256" key="5">
    <source>
        <dbReference type="ARBA" id="ARBA00022801"/>
    </source>
</evidence>
<dbReference type="GO" id="GO:0031090">
    <property type="term" value="C:organelle membrane"/>
    <property type="evidence" value="ECO:0007669"/>
    <property type="project" value="UniProtKB-ARBA"/>
</dbReference>
<name>A0AAA9TQS3_BOVIN</name>
<feature type="transmembrane region" description="Helical" evidence="9">
    <location>
        <begin position="231"/>
        <end position="253"/>
    </location>
</feature>
<keyword evidence="4 9" id="KW-0812">Transmembrane</keyword>
<dbReference type="InterPro" id="IPR007369">
    <property type="entry name" value="Peptidase_A22B_SPP"/>
</dbReference>
<evidence type="ECO:0000256" key="1">
    <source>
        <dbReference type="ARBA" id="ARBA00004127"/>
    </source>
</evidence>
<dbReference type="GeneTree" id="ENSGT00940000158753"/>
<dbReference type="InterPro" id="IPR006639">
    <property type="entry name" value="Preselin/SPP"/>
</dbReference>
<feature type="transmembrane region" description="Helical" evidence="9">
    <location>
        <begin position="331"/>
        <end position="351"/>
    </location>
</feature>
<evidence type="ECO:0000256" key="3">
    <source>
        <dbReference type="ARBA" id="ARBA00006859"/>
    </source>
</evidence>
<feature type="compositionally biased region" description="Low complexity" evidence="8">
    <location>
        <begin position="503"/>
        <end position="514"/>
    </location>
</feature>
<feature type="region of interest" description="Disordered" evidence="8">
    <location>
        <begin position="492"/>
        <end position="567"/>
    </location>
</feature>
<evidence type="ECO:0000313" key="11">
    <source>
        <dbReference type="Proteomes" id="UP000009136"/>
    </source>
</evidence>
<keyword evidence="6 9" id="KW-1133">Transmembrane helix</keyword>
<keyword evidence="5" id="KW-0378">Hydrolase</keyword>
<evidence type="ECO:0000256" key="6">
    <source>
        <dbReference type="ARBA" id="ARBA00022989"/>
    </source>
</evidence>
<reference evidence="10" key="1">
    <citation type="submission" date="2018-03" db="EMBL/GenBank/DDBJ databases">
        <title>ARS-UCD1.2.</title>
        <authorList>
            <person name="Rosen B.D."/>
            <person name="Bickhart D.M."/>
            <person name="Koren S."/>
            <person name="Schnabel R.D."/>
            <person name="Hall R."/>
            <person name="Zimin A."/>
            <person name="Dreischer C."/>
            <person name="Schultheiss S."/>
            <person name="Schroeder S.G."/>
            <person name="Elsik C.G."/>
            <person name="Couldrey C."/>
            <person name="Liu G.E."/>
            <person name="Van Tassell C.P."/>
            <person name="Phillippy A.M."/>
            <person name="Smith T.P.L."/>
            <person name="Medrano J.F."/>
        </authorList>
    </citation>
    <scope>NUCLEOTIDE SEQUENCE [LARGE SCALE GENOMIC DNA]</scope>
    <source>
        <strain evidence="10">Hereford</strain>
    </source>
</reference>
<evidence type="ECO:0000256" key="9">
    <source>
        <dbReference type="SAM" id="Phobius"/>
    </source>
</evidence>
<gene>
    <name evidence="10" type="primary">SPPL2B</name>
</gene>
<evidence type="ECO:0000256" key="7">
    <source>
        <dbReference type="ARBA" id="ARBA00023136"/>
    </source>
</evidence>
<dbReference type="SMART" id="SM00730">
    <property type="entry name" value="PSN"/>
    <property type="match status" value="1"/>
</dbReference>
<dbReference type="Proteomes" id="UP000009136">
    <property type="component" value="Chromosome 7"/>
</dbReference>
<dbReference type="GO" id="GO:0042500">
    <property type="term" value="F:aspartic endopeptidase activity, intramembrane cleaving"/>
    <property type="evidence" value="ECO:0007669"/>
    <property type="project" value="InterPro"/>
</dbReference>
<accession>A0AAA9TQS3</accession>
<dbReference type="GO" id="GO:0012505">
    <property type="term" value="C:endomembrane system"/>
    <property type="evidence" value="ECO:0007669"/>
    <property type="project" value="UniProtKB-SubCell"/>
</dbReference>
<dbReference type="Pfam" id="PF04258">
    <property type="entry name" value="Peptidase_A22B"/>
    <property type="match status" value="1"/>
</dbReference>
<evidence type="ECO:0000256" key="8">
    <source>
        <dbReference type="SAM" id="MobiDB-lite"/>
    </source>
</evidence>
<feature type="region of interest" description="Disordered" evidence="8">
    <location>
        <begin position="104"/>
        <end position="128"/>
    </location>
</feature>
<comment type="similarity">
    <text evidence="3">Belongs to the peptidase A22B family.</text>
</comment>
<keyword evidence="11" id="KW-1185">Reference proteome</keyword>
<evidence type="ECO:0000313" key="10">
    <source>
        <dbReference type="Ensembl" id="ENSBTAP00000100934.1"/>
    </source>
</evidence>
<keyword evidence="7 9" id="KW-0472">Membrane</keyword>
<feature type="transmembrane region" description="Helical" evidence="9">
    <location>
        <begin position="277"/>
        <end position="296"/>
    </location>
</feature>
<sequence>MRERRRAPARRSAPGRCWETSADACGGDRATWRRRRRWRGSQRPSFSSRPRWPVSMAWCMWCLRPVAPKAKTTASSTTRSGPTCRMTSAKRLSCRCGTGPAPCSALPPTSPQKASATRSRWWHGGTAPSTRKCGWPRAVGPEGCSSSARRRWSPREATRRNMRRSAFPWPCSATETCWTFSRRYMKHKRDDGPEKQEDEAVDVTPVMICVFVVMCCSMLVLLYFFYDQLVYVIIGIFCLASSTGLYSCLSPLVQRLPFCKCRVPDNSLPYFHKRPQVRTLLLALLCATVSVVWGIFRNEDQWAWILQDALGIAFCLYTLKTIRLPTFKACTLLLLVLFIYDVFFVFITPFLTKSGNSIMVEVATGPSDSATHEKLPMVLKVPRLNASPLALCDRPFSLLGFGDILVPGLLVAYCHRFDIQVQSSRVYFVACTIAYGIGLLVTFMALALMQRGQPALLYLVPCTLVTSCALALWRRELGVFWTGSGFAKDLPQSPWAHAPTDGPQQPHADPDAAPAPVPGRQTPGEDAVPTPPPAEQTPEQSAPEEKLGADAPLQEPERLAAPPGPSA</sequence>
<evidence type="ECO:0000256" key="4">
    <source>
        <dbReference type="ARBA" id="ARBA00022692"/>
    </source>
</evidence>
<feature type="transmembrane region" description="Helical" evidence="9">
    <location>
        <begin position="396"/>
        <end position="414"/>
    </location>
</feature>
<comment type="subcellular location">
    <subcellularLocation>
        <location evidence="1">Endomembrane system</location>
        <topology evidence="1">Multi-pass membrane protein</topology>
    </subcellularLocation>
    <subcellularLocation>
        <location evidence="2">Membrane</location>
        <topology evidence="2">Multi-pass membrane protein</topology>
        <orientation evidence="2">Lumenal side</orientation>
    </subcellularLocation>
</comment>
<dbReference type="PANTHER" id="PTHR12174:SF39">
    <property type="entry name" value="SIGNAL PEPTIDE PEPTIDASE-LIKE 2B"/>
    <property type="match status" value="1"/>
</dbReference>
<feature type="transmembrane region" description="Helical" evidence="9">
    <location>
        <begin position="203"/>
        <end position="225"/>
    </location>
</feature>
<dbReference type="AlphaFoldDB" id="A0AAA9TQS3"/>